<protein>
    <recommendedName>
        <fullName evidence="4">RanBP2-type domain-containing protein</fullName>
    </recommendedName>
</protein>
<evidence type="ECO:0000313" key="2">
    <source>
        <dbReference type="EMBL" id="KAA1068187.1"/>
    </source>
</evidence>
<sequence length="132" mass="14562">MQLHTGRSALICAVLVSAMTMCSSPPAGMPARLPRPLRRGNSNRICANCGPEGYEVIDGQRCLYELPSPARRPCKEVLEPIRGEPPCPGIITGKEWRCDKCNCKFFESAQGCLTCESGKAKRYFPRSYVPPE</sequence>
<gene>
    <name evidence="2" type="ORF">PGTUg99_025407</name>
</gene>
<dbReference type="EMBL" id="VDEP01000506">
    <property type="protein sequence ID" value="KAA1068187.1"/>
    <property type="molecule type" value="Genomic_DNA"/>
</dbReference>
<evidence type="ECO:0008006" key="4">
    <source>
        <dbReference type="Google" id="ProtNLM"/>
    </source>
</evidence>
<dbReference type="Proteomes" id="UP000325313">
    <property type="component" value="Unassembled WGS sequence"/>
</dbReference>
<evidence type="ECO:0000256" key="1">
    <source>
        <dbReference type="SAM" id="SignalP"/>
    </source>
</evidence>
<feature type="signal peptide" evidence="1">
    <location>
        <begin position="1"/>
        <end position="18"/>
    </location>
</feature>
<feature type="chain" id="PRO_5022827066" description="RanBP2-type domain-containing protein" evidence="1">
    <location>
        <begin position="19"/>
        <end position="132"/>
    </location>
</feature>
<proteinExistence type="predicted"/>
<keyword evidence="1" id="KW-0732">Signal</keyword>
<accession>A0A5B0LT54</accession>
<name>A0A5B0LT54_PUCGR</name>
<organism evidence="2 3">
    <name type="scientific">Puccinia graminis f. sp. tritici</name>
    <dbReference type="NCBI Taxonomy" id="56615"/>
    <lineage>
        <taxon>Eukaryota</taxon>
        <taxon>Fungi</taxon>
        <taxon>Dikarya</taxon>
        <taxon>Basidiomycota</taxon>
        <taxon>Pucciniomycotina</taxon>
        <taxon>Pucciniomycetes</taxon>
        <taxon>Pucciniales</taxon>
        <taxon>Pucciniaceae</taxon>
        <taxon>Puccinia</taxon>
    </lineage>
</organism>
<reference evidence="2 3" key="1">
    <citation type="submission" date="2019-05" db="EMBL/GenBank/DDBJ databases">
        <title>Emergence of the Ug99 lineage of the wheat stem rust pathogen through somatic hybridization.</title>
        <authorList>
            <person name="Li F."/>
            <person name="Upadhyaya N.M."/>
            <person name="Sperschneider J."/>
            <person name="Matny O."/>
            <person name="Nguyen-Phuc H."/>
            <person name="Mago R."/>
            <person name="Raley C."/>
            <person name="Miller M.E."/>
            <person name="Silverstein K.A.T."/>
            <person name="Henningsen E."/>
            <person name="Hirsch C.D."/>
            <person name="Visser B."/>
            <person name="Pretorius Z.A."/>
            <person name="Steffenson B.J."/>
            <person name="Schwessinger B."/>
            <person name="Dodds P.N."/>
            <person name="Figueroa M."/>
        </authorList>
    </citation>
    <scope>NUCLEOTIDE SEQUENCE [LARGE SCALE GENOMIC DNA]</scope>
    <source>
        <strain evidence="2 3">Ug99</strain>
    </source>
</reference>
<dbReference type="AlphaFoldDB" id="A0A5B0LT54"/>
<comment type="caution">
    <text evidence="2">The sequence shown here is derived from an EMBL/GenBank/DDBJ whole genome shotgun (WGS) entry which is preliminary data.</text>
</comment>
<evidence type="ECO:0000313" key="3">
    <source>
        <dbReference type="Proteomes" id="UP000325313"/>
    </source>
</evidence>